<feature type="compositionally biased region" description="Basic residues" evidence="1">
    <location>
        <begin position="9"/>
        <end position="34"/>
    </location>
</feature>
<organism evidence="2 3">
    <name type="scientific">Toxocara canis</name>
    <name type="common">Canine roundworm</name>
    <dbReference type="NCBI Taxonomy" id="6265"/>
    <lineage>
        <taxon>Eukaryota</taxon>
        <taxon>Metazoa</taxon>
        <taxon>Ecdysozoa</taxon>
        <taxon>Nematoda</taxon>
        <taxon>Chromadorea</taxon>
        <taxon>Rhabditida</taxon>
        <taxon>Spirurina</taxon>
        <taxon>Ascaridomorpha</taxon>
        <taxon>Ascaridoidea</taxon>
        <taxon>Toxocaridae</taxon>
        <taxon>Toxocara</taxon>
    </lineage>
</organism>
<keyword evidence="3" id="KW-1185">Reference proteome</keyword>
<dbReference type="Gene3D" id="3.30.40.10">
    <property type="entry name" value="Zinc/RING finger domain, C3HC4 (zinc finger)"/>
    <property type="match status" value="1"/>
</dbReference>
<dbReference type="OrthoDB" id="10029243at2759"/>
<protein>
    <recommendedName>
        <fullName evidence="4">PHD-type domain-containing protein</fullName>
    </recommendedName>
</protein>
<gene>
    <name evidence="2" type="ORF">Tcan_09861</name>
</gene>
<name>A0A0B2VIB6_TOXCA</name>
<comment type="caution">
    <text evidence="2">The sequence shown here is derived from an EMBL/GenBank/DDBJ whole genome shotgun (WGS) entry which is preliminary data.</text>
</comment>
<evidence type="ECO:0008006" key="4">
    <source>
        <dbReference type="Google" id="ProtNLM"/>
    </source>
</evidence>
<reference evidence="2 3" key="1">
    <citation type="submission" date="2014-11" db="EMBL/GenBank/DDBJ databases">
        <title>Genetic blueprint of the zoonotic pathogen Toxocara canis.</title>
        <authorList>
            <person name="Zhu X.-Q."/>
            <person name="Korhonen P.K."/>
            <person name="Cai H."/>
            <person name="Young N.D."/>
            <person name="Nejsum P."/>
            <person name="von Samson-Himmelstjerna G."/>
            <person name="Boag P.R."/>
            <person name="Tan P."/>
            <person name="Li Q."/>
            <person name="Min J."/>
            <person name="Yang Y."/>
            <person name="Wang X."/>
            <person name="Fang X."/>
            <person name="Hall R.S."/>
            <person name="Hofmann A."/>
            <person name="Sternberg P.W."/>
            <person name="Jex A.R."/>
            <person name="Gasser R.B."/>
        </authorList>
    </citation>
    <scope>NUCLEOTIDE SEQUENCE [LARGE SCALE GENOMIC DNA]</scope>
    <source>
        <strain evidence="2">PN_DK_2014</strain>
    </source>
</reference>
<evidence type="ECO:0000313" key="3">
    <source>
        <dbReference type="Proteomes" id="UP000031036"/>
    </source>
</evidence>
<dbReference type="EMBL" id="JPKZ01001678">
    <property type="protein sequence ID" value="KHN80775.1"/>
    <property type="molecule type" value="Genomic_DNA"/>
</dbReference>
<accession>A0A0B2VIB6</accession>
<evidence type="ECO:0000256" key="1">
    <source>
        <dbReference type="SAM" id="MobiDB-lite"/>
    </source>
</evidence>
<dbReference type="STRING" id="6265.A0A0B2VIB6"/>
<feature type="region of interest" description="Disordered" evidence="1">
    <location>
        <begin position="1"/>
        <end position="40"/>
    </location>
</feature>
<proteinExistence type="predicted"/>
<dbReference type="AlphaFoldDB" id="A0A0B2VIB6"/>
<dbReference type="Proteomes" id="UP000031036">
    <property type="component" value="Unassembled WGS sequence"/>
</dbReference>
<evidence type="ECO:0000313" key="2">
    <source>
        <dbReference type="EMBL" id="KHN80775.1"/>
    </source>
</evidence>
<dbReference type="InterPro" id="IPR013083">
    <property type="entry name" value="Znf_RING/FYVE/PHD"/>
</dbReference>
<sequence>MAGVDKPKETKRRSSSVRSTLRKSSSKRRKTIARRHFDVDSEDERASERNECVSTRWKCALCQQRSSRSILGDLFGPYFVHIPGKHWPSFLAKKPPHLNPEQKFVFDLWLHGMCALTAPDIQMWDNQLPALETKIVSFWKQHCVLCSKEGATIEVKGKLMHFPCAVMKGYKLDIPMEQISPNQEDN</sequence>